<name>A0ACC2VST2_9TREE</name>
<organism evidence="1 2">
    <name type="scientific">Naganishia friedmannii</name>
    <dbReference type="NCBI Taxonomy" id="89922"/>
    <lineage>
        <taxon>Eukaryota</taxon>
        <taxon>Fungi</taxon>
        <taxon>Dikarya</taxon>
        <taxon>Basidiomycota</taxon>
        <taxon>Agaricomycotina</taxon>
        <taxon>Tremellomycetes</taxon>
        <taxon>Filobasidiales</taxon>
        <taxon>Filobasidiaceae</taxon>
        <taxon>Naganishia</taxon>
    </lineage>
</organism>
<evidence type="ECO:0000313" key="1">
    <source>
        <dbReference type="EMBL" id="KAJ9102458.1"/>
    </source>
</evidence>
<proteinExistence type="predicted"/>
<evidence type="ECO:0000313" key="2">
    <source>
        <dbReference type="Proteomes" id="UP001227268"/>
    </source>
</evidence>
<gene>
    <name evidence="1" type="ORF">QFC21_002858</name>
</gene>
<reference evidence="1" key="1">
    <citation type="submission" date="2023-04" db="EMBL/GenBank/DDBJ databases">
        <title>Draft Genome sequencing of Naganishia species isolated from polar environments using Oxford Nanopore Technology.</title>
        <authorList>
            <person name="Leo P."/>
            <person name="Venkateswaran K."/>
        </authorList>
    </citation>
    <scope>NUCLEOTIDE SEQUENCE</scope>
    <source>
        <strain evidence="1">MNA-CCFEE 5423</strain>
    </source>
</reference>
<keyword evidence="2" id="KW-1185">Reference proteome</keyword>
<dbReference type="Proteomes" id="UP001227268">
    <property type="component" value="Unassembled WGS sequence"/>
</dbReference>
<comment type="caution">
    <text evidence="1">The sequence shown here is derived from an EMBL/GenBank/DDBJ whole genome shotgun (WGS) entry which is preliminary data.</text>
</comment>
<sequence length="287" mass="29725">MADSEAPAKAVQVKLVLLGEAAVGKSSLVLRFVSNDFNENNSPTIGAAFLTQKCRLEDKVIKFEIWDTAGQERFHSLAPMYYRNAAAAVVVYDITKASSLEKAKAWVNELQRQANPNIVIALVGNKLDLITDGTVASTAAVANTQTETEAEPVIDGDGESAQDGQAASDDETSATQPETTTTSAAVSGESLRQVTREEAEAYAKEAGGLLFFEASAKTGKGVQELFTEIAKNLPIESMMPKTPGAGGAASGTAANRRAAAGQAGNGGPGNKVNLADGAANKARGGCC</sequence>
<protein>
    <submittedName>
        <fullName evidence="1">Uncharacterized protein</fullName>
    </submittedName>
</protein>
<accession>A0ACC2VST2</accession>
<dbReference type="EMBL" id="JASBWT010000008">
    <property type="protein sequence ID" value="KAJ9102458.1"/>
    <property type="molecule type" value="Genomic_DNA"/>
</dbReference>